<comment type="caution">
    <text evidence="1">The sequence shown here is derived from an EMBL/GenBank/DDBJ whole genome shotgun (WGS) entry which is preliminary data.</text>
</comment>
<dbReference type="Proteomes" id="UP000004810">
    <property type="component" value="Unassembled WGS sequence"/>
</dbReference>
<accession>J9E5L9</accession>
<gene>
    <name evidence="1" type="ORF">WUBG_11640</name>
</gene>
<sequence>MILHKTVHMDRAEISTRFHHALHRRRWLCTNQKLVRTFISYCTLHNSQSHRLTAALMELLLLQMEVQQDCGPSKLFVS</sequence>
<evidence type="ECO:0000313" key="1">
    <source>
        <dbReference type="EMBL" id="EJW77453.1"/>
    </source>
</evidence>
<organism evidence="1 2">
    <name type="scientific">Wuchereria bancrofti</name>
    <dbReference type="NCBI Taxonomy" id="6293"/>
    <lineage>
        <taxon>Eukaryota</taxon>
        <taxon>Metazoa</taxon>
        <taxon>Ecdysozoa</taxon>
        <taxon>Nematoda</taxon>
        <taxon>Chromadorea</taxon>
        <taxon>Rhabditida</taxon>
        <taxon>Spirurina</taxon>
        <taxon>Spiruromorpha</taxon>
        <taxon>Filarioidea</taxon>
        <taxon>Onchocercidae</taxon>
        <taxon>Wuchereria</taxon>
    </lineage>
</organism>
<feature type="non-terminal residue" evidence="1">
    <location>
        <position position="78"/>
    </location>
</feature>
<name>J9E5L9_WUCBA</name>
<dbReference type="EMBL" id="ADBV01007751">
    <property type="protein sequence ID" value="EJW77453.1"/>
    <property type="molecule type" value="Genomic_DNA"/>
</dbReference>
<reference evidence="2" key="1">
    <citation type="submission" date="2012-08" db="EMBL/GenBank/DDBJ databases">
        <title>The Genome Sequence of Wuchereria bancrofti.</title>
        <authorList>
            <person name="Nutman T.B."/>
            <person name="Fink D.L."/>
            <person name="Russ C."/>
            <person name="Young S."/>
            <person name="Zeng Q."/>
            <person name="Koehrsen M."/>
            <person name="Alvarado L."/>
            <person name="Berlin A."/>
            <person name="Chapman S.B."/>
            <person name="Chen Z."/>
            <person name="Freedman E."/>
            <person name="Gellesch M."/>
            <person name="Goldberg J."/>
            <person name="Griggs A."/>
            <person name="Gujja S."/>
            <person name="Heilman E.R."/>
            <person name="Heiman D."/>
            <person name="Hepburn T."/>
            <person name="Howarth C."/>
            <person name="Jen D."/>
            <person name="Larson L."/>
            <person name="Lewis B."/>
            <person name="Mehta T."/>
            <person name="Park D."/>
            <person name="Pearson M."/>
            <person name="Roberts A."/>
            <person name="Saif S."/>
            <person name="Shea T."/>
            <person name="Shenoy N."/>
            <person name="Sisk P."/>
            <person name="Stolte C."/>
            <person name="Sykes S."/>
            <person name="Walk T."/>
            <person name="White J."/>
            <person name="Yandava C."/>
            <person name="Haas B."/>
            <person name="Henn M.R."/>
            <person name="Nusbaum C."/>
            <person name="Birren B."/>
        </authorList>
    </citation>
    <scope>NUCLEOTIDE SEQUENCE [LARGE SCALE GENOMIC DNA]</scope>
    <source>
        <strain evidence="2">NA</strain>
    </source>
</reference>
<protein>
    <submittedName>
        <fullName evidence="1">Uncharacterized protein</fullName>
    </submittedName>
</protein>
<dbReference type="AlphaFoldDB" id="J9E5L9"/>
<evidence type="ECO:0000313" key="2">
    <source>
        <dbReference type="Proteomes" id="UP000004810"/>
    </source>
</evidence>
<proteinExistence type="predicted"/>